<feature type="region of interest" description="Disordered" evidence="1">
    <location>
        <begin position="32"/>
        <end position="58"/>
    </location>
</feature>
<gene>
    <name evidence="3" type="ORF">SDC9_141890</name>
</gene>
<evidence type="ECO:0000256" key="1">
    <source>
        <dbReference type="SAM" id="MobiDB-lite"/>
    </source>
</evidence>
<evidence type="ECO:0000259" key="2">
    <source>
        <dbReference type="Pfam" id="PF09992"/>
    </source>
</evidence>
<accession>A0A645E2D7</accession>
<organism evidence="3">
    <name type="scientific">bioreactor metagenome</name>
    <dbReference type="NCBI Taxonomy" id="1076179"/>
    <lineage>
        <taxon>unclassified sequences</taxon>
        <taxon>metagenomes</taxon>
        <taxon>ecological metagenomes</taxon>
    </lineage>
</organism>
<dbReference type="Pfam" id="PF09992">
    <property type="entry name" value="NAGPA"/>
    <property type="match status" value="1"/>
</dbReference>
<protein>
    <recommendedName>
        <fullName evidence="2">Phosphodiester glycosidase domain-containing protein</fullName>
    </recommendedName>
</protein>
<dbReference type="EMBL" id="VSSQ01041328">
    <property type="protein sequence ID" value="MPM94742.1"/>
    <property type="molecule type" value="Genomic_DNA"/>
</dbReference>
<feature type="compositionally biased region" description="Low complexity" evidence="1">
    <location>
        <begin position="32"/>
        <end position="48"/>
    </location>
</feature>
<dbReference type="InterPro" id="IPR018711">
    <property type="entry name" value="NAGPA"/>
</dbReference>
<comment type="caution">
    <text evidence="3">The sequence shown here is derived from an EMBL/GenBank/DDBJ whole genome shotgun (WGS) entry which is preliminary data.</text>
</comment>
<evidence type="ECO:0000313" key="3">
    <source>
        <dbReference type="EMBL" id="MPM94742.1"/>
    </source>
</evidence>
<dbReference type="PANTHER" id="PTHR40446">
    <property type="entry name" value="N-ACETYLGLUCOSAMINE-1-PHOSPHODIESTER ALPHA-N-ACETYLGLUCOSAMINIDASE"/>
    <property type="match status" value="1"/>
</dbReference>
<dbReference type="PANTHER" id="PTHR40446:SF2">
    <property type="entry name" value="N-ACETYLGLUCOSAMINE-1-PHOSPHODIESTER ALPHA-N-ACETYLGLUCOSAMINIDASE"/>
    <property type="match status" value="1"/>
</dbReference>
<name>A0A645E2D7_9ZZZZ</name>
<proteinExistence type="predicted"/>
<feature type="domain" description="Phosphodiester glycosidase" evidence="2">
    <location>
        <begin position="161"/>
        <end position="315"/>
    </location>
</feature>
<reference evidence="3" key="1">
    <citation type="submission" date="2019-08" db="EMBL/GenBank/DDBJ databases">
        <authorList>
            <person name="Kucharzyk K."/>
            <person name="Murdoch R.W."/>
            <person name="Higgins S."/>
            <person name="Loffler F."/>
        </authorList>
    </citation>
    <scope>NUCLEOTIDE SEQUENCE</scope>
</reference>
<dbReference type="AlphaFoldDB" id="A0A645E2D7"/>
<feature type="compositionally biased region" description="Pro residues" evidence="1">
    <location>
        <begin position="49"/>
        <end position="58"/>
    </location>
</feature>
<sequence length="339" mass="37397">MRAFWITAAILFVLAGAALILRDQLPVPVQTVPEATPSPTPVAETPAPTDTPEPTPTPDPMAEHFRQEGDPAEVVVFDYDNGIFEYRSDTLAVEIKRYFTSDPPETYFVAHIYMRDEDAYRSGFGSARLNGRDTLDACIMARRYRAVLGLTGDNLLHSGYDRGLLIRDGRIFRALSSESCMVLTDDLSMRIYERGDASMLNEIEDGAQATFAFGPPLILNGELCEGVDGDRVGRINPRAGLGLVEPGHFVAIVVDGRLPGYSHGILLSEFAKMFQDEGCVMAYNLDGGASATMVFMGEYINKRAEKHYRAVPDQLLWGYSELVPTEDEPRLYTGLVPSN</sequence>